<evidence type="ECO:0000256" key="1">
    <source>
        <dbReference type="SAM" id="MobiDB-lite"/>
    </source>
</evidence>
<reference evidence="2" key="2">
    <citation type="journal article" date="2015" name="Data Brief">
        <title>Shoot transcriptome of the giant reed, Arundo donax.</title>
        <authorList>
            <person name="Barrero R.A."/>
            <person name="Guerrero F.D."/>
            <person name="Moolhuijzen P."/>
            <person name="Goolsby J.A."/>
            <person name="Tidwell J."/>
            <person name="Bellgard S.E."/>
            <person name="Bellgard M.I."/>
        </authorList>
    </citation>
    <scope>NUCLEOTIDE SEQUENCE</scope>
    <source>
        <tissue evidence="2">Shoot tissue taken approximately 20 cm above the soil surface</tissue>
    </source>
</reference>
<name>A0A0A8ZQL8_ARUDO</name>
<dbReference type="EMBL" id="GBRH01260803">
    <property type="protein sequence ID" value="JAD37092.1"/>
    <property type="molecule type" value="Transcribed_RNA"/>
</dbReference>
<sequence length="32" mass="3411">MERGESTSLLGCQPSFPAQQVSPLHPKGPFPS</sequence>
<feature type="compositionally biased region" description="Polar residues" evidence="1">
    <location>
        <begin position="1"/>
        <end position="22"/>
    </location>
</feature>
<proteinExistence type="predicted"/>
<reference evidence="2" key="1">
    <citation type="submission" date="2014-09" db="EMBL/GenBank/DDBJ databases">
        <authorList>
            <person name="Magalhaes I.L.F."/>
            <person name="Oliveira U."/>
            <person name="Santos F.R."/>
            <person name="Vidigal T.H.D.A."/>
            <person name="Brescovit A.D."/>
            <person name="Santos A.J."/>
        </authorList>
    </citation>
    <scope>NUCLEOTIDE SEQUENCE</scope>
    <source>
        <tissue evidence="2">Shoot tissue taken approximately 20 cm above the soil surface</tissue>
    </source>
</reference>
<organism evidence="2">
    <name type="scientific">Arundo donax</name>
    <name type="common">Giant reed</name>
    <name type="synonym">Donax arundinaceus</name>
    <dbReference type="NCBI Taxonomy" id="35708"/>
    <lineage>
        <taxon>Eukaryota</taxon>
        <taxon>Viridiplantae</taxon>
        <taxon>Streptophyta</taxon>
        <taxon>Embryophyta</taxon>
        <taxon>Tracheophyta</taxon>
        <taxon>Spermatophyta</taxon>
        <taxon>Magnoliopsida</taxon>
        <taxon>Liliopsida</taxon>
        <taxon>Poales</taxon>
        <taxon>Poaceae</taxon>
        <taxon>PACMAD clade</taxon>
        <taxon>Arundinoideae</taxon>
        <taxon>Arundineae</taxon>
        <taxon>Arundo</taxon>
    </lineage>
</organism>
<dbReference type="AlphaFoldDB" id="A0A0A8ZQL8"/>
<evidence type="ECO:0000313" key="2">
    <source>
        <dbReference type="EMBL" id="JAD37092.1"/>
    </source>
</evidence>
<accession>A0A0A8ZQL8</accession>
<protein>
    <submittedName>
        <fullName evidence="2">Uncharacterized protein</fullName>
    </submittedName>
</protein>
<feature type="region of interest" description="Disordered" evidence="1">
    <location>
        <begin position="1"/>
        <end position="32"/>
    </location>
</feature>